<dbReference type="Gene3D" id="3.40.50.2000">
    <property type="entry name" value="Glycogen Phosphorylase B"/>
    <property type="match status" value="2"/>
</dbReference>
<dbReference type="SUPFAM" id="SSF53756">
    <property type="entry name" value="UDP-Glycosyltransferase/glycogen phosphorylase"/>
    <property type="match status" value="2"/>
</dbReference>
<dbReference type="Gene3D" id="3.40.50.150">
    <property type="entry name" value="Vaccinia Virus protein VP39"/>
    <property type="match status" value="1"/>
</dbReference>
<dbReference type="SUPFAM" id="SSF53335">
    <property type="entry name" value="S-adenosyl-L-methionine-dependent methyltransferases"/>
    <property type="match status" value="1"/>
</dbReference>
<keyword evidence="2" id="KW-1185">Reference proteome</keyword>
<name>D8RSX3_SELML</name>
<organism evidence="2">
    <name type="scientific">Selaginella moellendorffii</name>
    <name type="common">Spikemoss</name>
    <dbReference type="NCBI Taxonomy" id="88036"/>
    <lineage>
        <taxon>Eukaryota</taxon>
        <taxon>Viridiplantae</taxon>
        <taxon>Streptophyta</taxon>
        <taxon>Embryophyta</taxon>
        <taxon>Tracheophyta</taxon>
        <taxon>Lycopodiopsida</taxon>
        <taxon>Selaginellales</taxon>
        <taxon>Selaginellaceae</taxon>
        <taxon>Selaginella</taxon>
    </lineage>
</organism>
<gene>
    <name evidence="1" type="ORF">SELMODRAFT_414481</name>
</gene>
<dbReference type="InterPro" id="IPR005299">
    <property type="entry name" value="MeTrfase_7"/>
</dbReference>
<feature type="non-terminal residue" evidence="1">
    <location>
        <position position="304"/>
    </location>
</feature>
<dbReference type="GO" id="GO:0008757">
    <property type="term" value="F:S-adenosylmethionine-dependent methyltransferase activity"/>
    <property type="evidence" value="ECO:0000318"/>
    <property type="project" value="GO_Central"/>
</dbReference>
<dbReference type="KEGG" id="smo:SELMODRAFT_414481"/>
<evidence type="ECO:0000313" key="2">
    <source>
        <dbReference type="Proteomes" id="UP000001514"/>
    </source>
</evidence>
<reference evidence="1 2" key="1">
    <citation type="journal article" date="2011" name="Science">
        <title>The Selaginella genome identifies genetic changes associated with the evolution of vascular plants.</title>
        <authorList>
            <person name="Banks J.A."/>
            <person name="Nishiyama T."/>
            <person name="Hasebe M."/>
            <person name="Bowman J.L."/>
            <person name="Gribskov M."/>
            <person name="dePamphilis C."/>
            <person name="Albert V.A."/>
            <person name="Aono N."/>
            <person name="Aoyama T."/>
            <person name="Ambrose B.A."/>
            <person name="Ashton N.W."/>
            <person name="Axtell M.J."/>
            <person name="Barker E."/>
            <person name="Barker M.S."/>
            <person name="Bennetzen J.L."/>
            <person name="Bonawitz N.D."/>
            <person name="Chapple C."/>
            <person name="Cheng C."/>
            <person name="Correa L.G."/>
            <person name="Dacre M."/>
            <person name="DeBarry J."/>
            <person name="Dreyer I."/>
            <person name="Elias M."/>
            <person name="Engstrom E.M."/>
            <person name="Estelle M."/>
            <person name="Feng L."/>
            <person name="Finet C."/>
            <person name="Floyd S.K."/>
            <person name="Frommer W.B."/>
            <person name="Fujita T."/>
            <person name="Gramzow L."/>
            <person name="Gutensohn M."/>
            <person name="Harholt J."/>
            <person name="Hattori M."/>
            <person name="Heyl A."/>
            <person name="Hirai T."/>
            <person name="Hiwatashi Y."/>
            <person name="Ishikawa M."/>
            <person name="Iwata M."/>
            <person name="Karol K.G."/>
            <person name="Koehler B."/>
            <person name="Kolukisaoglu U."/>
            <person name="Kubo M."/>
            <person name="Kurata T."/>
            <person name="Lalonde S."/>
            <person name="Li K."/>
            <person name="Li Y."/>
            <person name="Litt A."/>
            <person name="Lyons E."/>
            <person name="Manning G."/>
            <person name="Maruyama T."/>
            <person name="Michael T.P."/>
            <person name="Mikami K."/>
            <person name="Miyazaki S."/>
            <person name="Morinaga S."/>
            <person name="Murata T."/>
            <person name="Mueller-Roeber B."/>
            <person name="Nelson D.R."/>
            <person name="Obara M."/>
            <person name="Oguri Y."/>
            <person name="Olmstead R.G."/>
            <person name="Onodera N."/>
            <person name="Petersen B.L."/>
            <person name="Pils B."/>
            <person name="Prigge M."/>
            <person name="Rensing S.A."/>
            <person name="Riano-Pachon D.M."/>
            <person name="Roberts A.W."/>
            <person name="Sato Y."/>
            <person name="Scheller H.V."/>
            <person name="Schulz B."/>
            <person name="Schulz C."/>
            <person name="Shakirov E.V."/>
            <person name="Shibagaki N."/>
            <person name="Shinohara N."/>
            <person name="Shippen D.E."/>
            <person name="Soerensen I."/>
            <person name="Sotooka R."/>
            <person name="Sugimoto N."/>
            <person name="Sugita M."/>
            <person name="Sumikawa N."/>
            <person name="Tanurdzic M."/>
            <person name="Theissen G."/>
            <person name="Ulvskov P."/>
            <person name="Wakazuki S."/>
            <person name="Weng J.K."/>
            <person name="Willats W.W."/>
            <person name="Wipf D."/>
            <person name="Wolf P.G."/>
            <person name="Yang L."/>
            <person name="Zimmer A.D."/>
            <person name="Zhu Q."/>
            <person name="Mitros T."/>
            <person name="Hellsten U."/>
            <person name="Loque D."/>
            <person name="Otillar R."/>
            <person name="Salamov A."/>
            <person name="Schmutz J."/>
            <person name="Shapiro H."/>
            <person name="Lindquist E."/>
            <person name="Lucas S."/>
            <person name="Rokhsar D."/>
            <person name="Grigoriev I.V."/>
        </authorList>
    </citation>
    <scope>NUCLEOTIDE SEQUENCE [LARGE SCALE GENOMIC DNA]</scope>
</reference>
<dbReference type="Pfam" id="PF03492">
    <property type="entry name" value="Methyltransf_7"/>
    <property type="match status" value="1"/>
</dbReference>
<protein>
    <submittedName>
        <fullName evidence="1">Uncharacterized protein</fullName>
    </submittedName>
</protein>
<proteinExistence type="predicted"/>
<dbReference type="HOGENOM" id="CLU_916994_0_0_1"/>
<evidence type="ECO:0000313" key="1">
    <source>
        <dbReference type="EMBL" id="EFJ24577.1"/>
    </source>
</evidence>
<dbReference type="InParanoid" id="D8RSX3"/>
<accession>D8RSX3</accession>
<dbReference type="AlphaFoldDB" id="D8RSX3"/>
<dbReference type="Gramene" id="EFJ24577">
    <property type="protein sequence ID" value="EFJ24577"/>
    <property type="gene ID" value="SELMODRAFT_414481"/>
</dbReference>
<dbReference type="Proteomes" id="UP000001514">
    <property type="component" value="Unassembled WGS sequence"/>
</dbReference>
<dbReference type="EMBL" id="GL377589">
    <property type="protein sequence ID" value="EFJ24577.1"/>
    <property type="molecule type" value="Genomic_DNA"/>
</dbReference>
<sequence>MLCLPCWAEQFFNTAWVVDTRKVGVRIKEDMEPKELRHAAKGNVQLNGTFFWRVRMLGGVGINSYTRNSAKQAVGFSLIAPALKNVIAASDFGYDETSPVRIADLGCVSGYKHNPCSGACGEAIRACSAMEPEIQAFFSDLSSNDFNTLFQLWRGTWVIGVVHSRRGMKPLWCKLMRIFAGSYPAEHKRLFLEELSDRETHATFCMPWLFRTIDEVVAIVSEMPGDGSLGNVLAEGNFSCSIALEIEEASMDSQPPHVLAFPFPTQGHINPMILLCRKLASMGFVVTFPHIGSKNMSSTADEQF</sequence>
<dbReference type="InterPro" id="IPR029063">
    <property type="entry name" value="SAM-dependent_MTases_sf"/>
</dbReference>
<dbReference type="GO" id="GO:0032259">
    <property type="term" value="P:methylation"/>
    <property type="evidence" value="ECO:0000318"/>
    <property type="project" value="GO_Central"/>
</dbReference>
<dbReference type="PANTHER" id="PTHR31009">
    <property type="entry name" value="S-ADENOSYL-L-METHIONINE:CARBOXYL METHYLTRANSFERASE FAMILY PROTEIN"/>
    <property type="match status" value="1"/>
</dbReference>